<dbReference type="AlphaFoldDB" id="A0A1N7J829"/>
<dbReference type="InterPro" id="IPR013766">
    <property type="entry name" value="Thioredoxin_domain"/>
</dbReference>
<feature type="domain" description="Thioredoxin" evidence="6">
    <location>
        <begin position="35"/>
        <end position="171"/>
    </location>
</feature>
<dbReference type="NCBIfam" id="TIGR00385">
    <property type="entry name" value="dsbE"/>
    <property type="match status" value="1"/>
</dbReference>
<dbReference type="PROSITE" id="PS51352">
    <property type="entry name" value="THIOREDOXIN_2"/>
    <property type="match status" value="1"/>
</dbReference>
<dbReference type="InterPro" id="IPR036249">
    <property type="entry name" value="Thioredoxin-like_sf"/>
</dbReference>
<keyword evidence="5" id="KW-0676">Redox-active center</keyword>
<keyword evidence="3" id="KW-0201">Cytochrome c-type biogenesis</keyword>
<dbReference type="PROSITE" id="PS00194">
    <property type="entry name" value="THIOREDOXIN_1"/>
    <property type="match status" value="1"/>
</dbReference>
<dbReference type="GO" id="GO:0017004">
    <property type="term" value="P:cytochrome complex assembly"/>
    <property type="evidence" value="ECO:0007669"/>
    <property type="project" value="UniProtKB-KW"/>
</dbReference>
<dbReference type="PANTHER" id="PTHR42852:SF6">
    <property type="entry name" value="THIOL:DISULFIDE INTERCHANGE PROTEIN DSBE"/>
    <property type="match status" value="1"/>
</dbReference>
<protein>
    <submittedName>
        <fullName evidence="7">Cytochrome c biogenesis protein CcmG, thiol:disulfide interchange protein DsbE</fullName>
    </submittedName>
</protein>
<dbReference type="Proteomes" id="UP000185639">
    <property type="component" value="Unassembled WGS sequence"/>
</dbReference>
<evidence type="ECO:0000256" key="1">
    <source>
        <dbReference type="ARBA" id="ARBA00004383"/>
    </source>
</evidence>
<dbReference type="GO" id="GO:0005886">
    <property type="term" value="C:plasma membrane"/>
    <property type="evidence" value="ECO:0007669"/>
    <property type="project" value="UniProtKB-SubCell"/>
</dbReference>
<organism evidence="7 8">
    <name type="scientific">Thalassolituus maritimus</name>
    <dbReference type="NCBI Taxonomy" id="484498"/>
    <lineage>
        <taxon>Bacteria</taxon>
        <taxon>Pseudomonadati</taxon>
        <taxon>Pseudomonadota</taxon>
        <taxon>Gammaproteobacteria</taxon>
        <taxon>Oceanospirillales</taxon>
        <taxon>Oceanospirillaceae</taxon>
        <taxon>Thalassolituus</taxon>
    </lineage>
</organism>
<comment type="similarity">
    <text evidence="2">Belongs to the thioredoxin family. DsbE subfamily.</text>
</comment>
<dbReference type="EMBL" id="FTOH01000001">
    <property type="protein sequence ID" value="SIS45472.1"/>
    <property type="molecule type" value="Genomic_DNA"/>
</dbReference>
<keyword evidence="8" id="KW-1185">Reference proteome</keyword>
<dbReference type="CDD" id="cd03010">
    <property type="entry name" value="TlpA_like_DsbE"/>
    <property type="match status" value="1"/>
</dbReference>
<evidence type="ECO:0000256" key="4">
    <source>
        <dbReference type="ARBA" id="ARBA00023157"/>
    </source>
</evidence>
<dbReference type="SUPFAM" id="SSF52833">
    <property type="entry name" value="Thioredoxin-like"/>
    <property type="match status" value="1"/>
</dbReference>
<keyword evidence="4" id="KW-1015">Disulfide bond</keyword>
<name>A0A1N7J829_9GAMM</name>
<dbReference type="PANTHER" id="PTHR42852">
    <property type="entry name" value="THIOL:DISULFIDE INTERCHANGE PROTEIN DSBE"/>
    <property type="match status" value="1"/>
</dbReference>
<gene>
    <name evidence="7" type="ORF">SAMN05421686_101459</name>
</gene>
<accession>A0A1N7J829</accession>
<reference evidence="8" key="1">
    <citation type="submission" date="2017-01" db="EMBL/GenBank/DDBJ databases">
        <authorList>
            <person name="Varghese N."/>
            <person name="Submissions S."/>
        </authorList>
    </citation>
    <scope>NUCLEOTIDE SEQUENCE [LARGE SCALE GENOMIC DNA]</scope>
    <source>
        <strain evidence="8">DSM 24913</strain>
    </source>
</reference>
<evidence type="ECO:0000256" key="5">
    <source>
        <dbReference type="ARBA" id="ARBA00023284"/>
    </source>
</evidence>
<dbReference type="InterPro" id="IPR017937">
    <property type="entry name" value="Thioredoxin_CS"/>
</dbReference>
<dbReference type="OrthoDB" id="9799347at2"/>
<dbReference type="GO" id="GO:0030288">
    <property type="term" value="C:outer membrane-bounded periplasmic space"/>
    <property type="evidence" value="ECO:0007669"/>
    <property type="project" value="InterPro"/>
</dbReference>
<evidence type="ECO:0000313" key="8">
    <source>
        <dbReference type="Proteomes" id="UP000185639"/>
    </source>
</evidence>
<evidence type="ECO:0000256" key="3">
    <source>
        <dbReference type="ARBA" id="ARBA00022748"/>
    </source>
</evidence>
<dbReference type="InterPro" id="IPR050553">
    <property type="entry name" value="Thioredoxin_ResA/DsbE_sf"/>
</dbReference>
<dbReference type="GO" id="GO:0015036">
    <property type="term" value="F:disulfide oxidoreductase activity"/>
    <property type="evidence" value="ECO:0007669"/>
    <property type="project" value="InterPro"/>
</dbReference>
<dbReference type="RefSeq" id="WP_076514068.1">
    <property type="nucleotide sequence ID" value="NZ_FTOH01000001.1"/>
</dbReference>
<evidence type="ECO:0000313" key="7">
    <source>
        <dbReference type="EMBL" id="SIS45472.1"/>
    </source>
</evidence>
<evidence type="ECO:0000256" key="2">
    <source>
        <dbReference type="ARBA" id="ARBA00007758"/>
    </source>
</evidence>
<dbReference type="STRING" id="484498.SAMN05421686_101459"/>
<proteinExistence type="inferred from homology"/>
<dbReference type="Pfam" id="PF08534">
    <property type="entry name" value="Redoxin"/>
    <property type="match status" value="1"/>
</dbReference>
<dbReference type="InterPro" id="IPR013740">
    <property type="entry name" value="Redoxin"/>
</dbReference>
<evidence type="ECO:0000259" key="6">
    <source>
        <dbReference type="PROSITE" id="PS51352"/>
    </source>
</evidence>
<dbReference type="Gene3D" id="3.40.30.10">
    <property type="entry name" value="Glutaredoxin"/>
    <property type="match status" value="1"/>
</dbReference>
<sequence>MNRLLLFIPLVIFALMGLVFWVGLGIEDKTSLPSPLIGKPFPEFELGVVEDGRTLTTKDLQGRPALVNVWATWCPTCKAEHAFLNELAEQGIRIIGINYKDDVMKARDWLKAYGNPYAYNLSDPQGKLGLELGVYGAPETFLIDSEGIIRGKHIGDLNPVVWESLGKQFGEMQ</sequence>
<comment type="subcellular location">
    <subcellularLocation>
        <location evidence="1">Cell inner membrane</location>
        <topology evidence="1">Single-pass membrane protein</topology>
        <orientation evidence="1">Periplasmic side</orientation>
    </subcellularLocation>
</comment>
<dbReference type="InterPro" id="IPR004799">
    <property type="entry name" value="Periplasmic_diS_OxRdtase_DsbE"/>
</dbReference>